<organism evidence="11 12">
    <name type="scientific">Niallia endozanthoxylica</name>
    <dbReference type="NCBI Taxonomy" id="2036016"/>
    <lineage>
        <taxon>Bacteria</taxon>
        <taxon>Bacillati</taxon>
        <taxon>Bacillota</taxon>
        <taxon>Bacilli</taxon>
        <taxon>Bacillales</taxon>
        <taxon>Bacillaceae</taxon>
        <taxon>Niallia</taxon>
    </lineage>
</organism>
<evidence type="ECO:0000256" key="8">
    <source>
        <dbReference type="SAM" id="Phobius"/>
    </source>
</evidence>
<gene>
    <name evidence="11" type="ORF">F4V44_11750</name>
</gene>
<sequence>MLNMRKNLKIVHIVTIMAIIAVLFMGIIGFFSTNRMASMNDDNRLLYNENLIPLTQISSMRGTFSNIRISVRDYSTRQDVKLPDSIQADYKKITDLIHSYSSSRANYIKSSQNDEAMHVKNITKQLSLYLSTWEDAKQEIDTTGILSDTKFDELDLIGTDLYASLTALKEMNEQEAKSANNNSLQTYESSNKTIFYLFSSVAIIFGFIVVITVISIKRSAKEMISLLNTVANGDFTLKIDQGYQNEFGLMKKALANTVEDIKTMILTVKEKSKHIEYQADNLGIVFEEMSAATQSVSQSINEVAKGTSSQSENLADITTILDDFRMEMDSIVISINKVAESAGHVDGMAKDSSTKMTVLSDSIIEVNSAAKALKDKISNLESSINKISNITNLINGIADQTNLLALNASIEAARAGEAGKGFSVVAEEIRKLAEQSKLSSENIHKLVVEISLETKDMVNTSDDMIKDVNDQIEVTNTSVISFKNIIRAINDIIPKMQSINGSMGKLQTNQGVILDKLQGASAVAQEVAASAEEISSSSQQMNASTEEVSASANQLSAISKDVIVEIDKFTL</sequence>
<protein>
    <submittedName>
        <fullName evidence="11">Methyl-accepting chemotaxis protein</fullName>
    </submittedName>
</protein>
<keyword evidence="8" id="KW-0812">Transmembrane</keyword>
<reference evidence="11 12" key="1">
    <citation type="submission" date="2019-09" db="EMBL/GenBank/DDBJ databases">
        <title>Whole genome sequences of isolates from the Mars Exploration Rovers.</title>
        <authorList>
            <person name="Seuylemezian A."/>
            <person name="Vaishampayan P."/>
        </authorList>
    </citation>
    <scope>NUCLEOTIDE SEQUENCE [LARGE SCALE GENOMIC DNA]</scope>
    <source>
        <strain evidence="11 12">MER_TA_151</strain>
    </source>
</reference>
<dbReference type="Pfam" id="PF00015">
    <property type="entry name" value="MCPsignal"/>
    <property type="match status" value="1"/>
</dbReference>
<dbReference type="OrthoDB" id="266313at2"/>
<evidence type="ECO:0000256" key="6">
    <source>
        <dbReference type="PROSITE-ProRule" id="PRU00284"/>
    </source>
</evidence>
<dbReference type="SUPFAM" id="SSF58104">
    <property type="entry name" value="Methyl-accepting chemotaxis protein (MCP) signaling domain"/>
    <property type="match status" value="1"/>
</dbReference>
<dbReference type="Gene3D" id="1.10.287.950">
    <property type="entry name" value="Methyl-accepting chemotaxis protein"/>
    <property type="match status" value="1"/>
</dbReference>
<evidence type="ECO:0000256" key="2">
    <source>
        <dbReference type="ARBA" id="ARBA00022475"/>
    </source>
</evidence>
<evidence type="ECO:0000313" key="11">
    <source>
        <dbReference type="EMBL" id="KAA9023810.1"/>
    </source>
</evidence>
<accession>A0A5J5HRR8</accession>
<comment type="similarity">
    <text evidence="5">Belongs to the methyl-accepting chemotaxis (MCP) protein family.</text>
</comment>
<comment type="caution">
    <text evidence="11">The sequence shown here is derived from an EMBL/GenBank/DDBJ whole genome shotgun (WGS) entry which is preliminary data.</text>
</comment>
<keyword evidence="12" id="KW-1185">Reference proteome</keyword>
<dbReference type="PROSITE" id="PS50885">
    <property type="entry name" value="HAMP"/>
    <property type="match status" value="1"/>
</dbReference>
<evidence type="ECO:0000259" key="9">
    <source>
        <dbReference type="PROSITE" id="PS50111"/>
    </source>
</evidence>
<evidence type="ECO:0000256" key="5">
    <source>
        <dbReference type="ARBA" id="ARBA00029447"/>
    </source>
</evidence>
<dbReference type="PANTHER" id="PTHR32089">
    <property type="entry name" value="METHYL-ACCEPTING CHEMOTAXIS PROTEIN MCPB"/>
    <property type="match status" value="1"/>
</dbReference>
<evidence type="ECO:0000256" key="3">
    <source>
        <dbReference type="ARBA" id="ARBA00023136"/>
    </source>
</evidence>
<dbReference type="Proteomes" id="UP000326671">
    <property type="component" value="Unassembled WGS sequence"/>
</dbReference>
<dbReference type="AlphaFoldDB" id="A0A5J5HRR8"/>
<evidence type="ECO:0000256" key="7">
    <source>
        <dbReference type="SAM" id="Coils"/>
    </source>
</evidence>
<dbReference type="Pfam" id="PF12729">
    <property type="entry name" value="4HB_MCP_1"/>
    <property type="match status" value="1"/>
</dbReference>
<dbReference type="InterPro" id="IPR004089">
    <property type="entry name" value="MCPsignal_dom"/>
</dbReference>
<dbReference type="PANTHER" id="PTHR32089:SF112">
    <property type="entry name" value="LYSOZYME-LIKE PROTEIN-RELATED"/>
    <property type="match status" value="1"/>
</dbReference>
<keyword evidence="3 8" id="KW-0472">Membrane</keyword>
<dbReference type="InterPro" id="IPR024478">
    <property type="entry name" value="HlyB_4HB_MCP"/>
</dbReference>
<dbReference type="GO" id="GO:0005886">
    <property type="term" value="C:plasma membrane"/>
    <property type="evidence" value="ECO:0007669"/>
    <property type="project" value="UniProtKB-SubCell"/>
</dbReference>
<name>A0A5J5HRR8_9BACI</name>
<dbReference type="GO" id="GO:0007165">
    <property type="term" value="P:signal transduction"/>
    <property type="evidence" value="ECO:0007669"/>
    <property type="project" value="UniProtKB-KW"/>
</dbReference>
<evidence type="ECO:0000256" key="1">
    <source>
        <dbReference type="ARBA" id="ARBA00004236"/>
    </source>
</evidence>
<evidence type="ECO:0000313" key="12">
    <source>
        <dbReference type="Proteomes" id="UP000326671"/>
    </source>
</evidence>
<proteinExistence type="inferred from homology"/>
<dbReference type="SMART" id="SM00283">
    <property type="entry name" value="MA"/>
    <property type="match status" value="1"/>
</dbReference>
<evidence type="ECO:0000259" key="10">
    <source>
        <dbReference type="PROSITE" id="PS50885"/>
    </source>
</evidence>
<feature type="transmembrane region" description="Helical" evidence="8">
    <location>
        <begin position="194"/>
        <end position="216"/>
    </location>
</feature>
<keyword evidence="2" id="KW-1003">Cell membrane</keyword>
<keyword evidence="8" id="KW-1133">Transmembrane helix</keyword>
<dbReference type="EMBL" id="VYKL01000018">
    <property type="protein sequence ID" value="KAA9023810.1"/>
    <property type="molecule type" value="Genomic_DNA"/>
</dbReference>
<feature type="coiled-coil region" evidence="7">
    <location>
        <begin position="363"/>
        <end position="390"/>
    </location>
</feature>
<evidence type="ECO:0000256" key="4">
    <source>
        <dbReference type="ARBA" id="ARBA00023224"/>
    </source>
</evidence>
<feature type="domain" description="HAMP" evidence="10">
    <location>
        <begin position="214"/>
        <end position="266"/>
    </location>
</feature>
<comment type="subcellular location">
    <subcellularLocation>
        <location evidence="1">Cell membrane</location>
    </subcellularLocation>
</comment>
<feature type="domain" description="Methyl-accepting transducer" evidence="9">
    <location>
        <begin position="285"/>
        <end position="556"/>
    </location>
</feature>
<dbReference type="PROSITE" id="PS50111">
    <property type="entry name" value="CHEMOTAXIS_TRANSDUC_2"/>
    <property type="match status" value="1"/>
</dbReference>
<keyword evidence="7" id="KW-0175">Coiled coil</keyword>
<dbReference type="InterPro" id="IPR003660">
    <property type="entry name" value="HAMP_dom"/>
</dbReference>
<keyword evidence="4 6" id="KW-0807">Transducer</keyword>
<feature type="transmembrane region" description="Helical" evidence="8">
    <location>
        <begin position="12"/>
        <end position="31"/>
    </location>
</feature>